<sequence length="673" mass="77263">MLKQLSRSLGIRSSPIVANLIRSKQVCTRGFHISLVKQNTSSEVNEITDITSGSLKVKEDAAGSDLPSTKTDKKSKLESFQPVKFEDFKGKGYIHDSIINSLHKNDFKELTPIQQKSLVPIFNTEKGLVCRAKTGTGKTLAFAVPTLQYAYKNRGKGVSTVVLVPTRDLAFQIEEEYRKLISHLKYNERPNLELIIGGQRTSFNPRRPAEIVIATPGRLEKELQTDRKLAKCFSNVTYRIYDEADRLLDVGFESVLNEIDGLLYKVRTTPKPIKSLLFSATVDEAISEFSKKHIHSEYEFLNTVTKDDLEIPENIHQQLIECTDGIDKVNVSLLELYGIMKQHNDYKVIVFLPTKTAVDWFYEYITSALDNELFELFSKPPRVFMLHGGRSVRQRSAALKGFKVAKKGILISTDVAARGIDVKDVTNVIQMFPSVEIADYIHKVGRTGRAGKKGKASLFATPAELPYVLLLKRKRKVKFQEVIQSEKLNSSNIIDQIESPLDSTKEFLATMVGYLQQLQSAHRLDYDLLVIENMELYRKLVRDDKAMLESRILSRIGKGISAHVKRRYFTRTRYQSHDDAEFDSYSDFSRSGMSQRPRSNDRSSKMTFNGRGKYGNNRNNDWSHQNKNRYNNNNNNNNNNRQTERSYDSDRKSHNDWKYEKKFEHRRIRDHDE</sequence>
<evidence type="ECO:0000313" key="2">
    <source>
        <dbReference type="Proteomes" id="UP000742417"/>
    </source>
</evidence>
<comment type="caution">
    <text evidence="1">The sequence shown here is derived from an EMBL/GenBank/DDBJ whole genome shotgun (WGS) entry which is preliminary data.</text>
</comment>
<dbReference type="Proteomes" id="UP000742417">
    <property type="component" value="Unassembled WGS sequence"/>
</dbReference>
<organism evidence="1 2">
    <name type="scientific">Candida africana</name>
    <dbReference type="NCBI Taxonomy" id="241526"/>
    <lineage>
        <taxon>Eukaryota</taxon>
        <taxon>Fungi</taxon>
        <taxon>Dikarya</taxon>
        <taxon>Ascomycota</taxon>
        <taxon>Saccharomycotina</taxon>
        <taxon>Pichiomycetes</taxon>
        <taxon>Debaryomycetaceae</taxon>
        <taxon>Candida/Lodderomyces clade</taxon>
        <taxon>Candida</taxon>
    </lineage>
</organism>
<gene>
    <name evidence="1" type="ORF">GWM34_00492</name>
</gene>
<protein>
    <submittedName>
        <fullName evidence="1">Uncharacterized protein</fullName>
    </submittedName>
</protein>
<proteinExistence type="predicted"/>
<keyword evidence="2" id="KW-1185">Reference proteome</keyword>
<dbReference type="EMBL" id="JAENJO010000001">
    <property type="protein sequence ID" value="KAG8204688.1"/>
    <property type="molecule type" value="Genomic_DNA"/>
</dbReference>
<feature type="non-terminal residue" evidence="1">
    <location>
        <position position="1"/>
    </location>
</feature>
<reference evidence="1" key="1">
    <citation type="submission" date="2020-12" db="EMBL/GenBank/DDBJ databases">
        <title>Draft Genome of Candida africana.</title>
        <authorList>
            <person name="Ayanbimpe G.M."/>
            <person name="Enweani I.B."/>
            <person name="Aguiyi J.C."/>
            <person name="Nnadi U.P."/>
            <person name="Izam Y."/>
            <person name="Ubani A."/>
            <person name="Ngene A.C."/>
        </authorList>
    </citation>
    <scope>NUCLEOTIDE SEQUENCE</scope>
    <source>
        <strain evidence="1">CEC4854</strain>
    </source>
</reference>
<accession>A0ACB7FTE7</accession>
<name>A0ACB7FTE7_9ASCO</name>
<evidence type="ECO:0000313" key="1">
    <source>
        <dbReference type="EMBL" id="KAG8204688.1"/>
    </source>
</evidence>